<dbReference type="OrthoDB" id="1242034at2"/>
<proteinExistence type="predicted"/>
<dbReference type="EMBL" id="CP032157">
    <property type="protein sequence ID" value="AXY74013.1"/>
    <property type="molecule type" value="Genomic_DNA"/>
</dbReference>
<protein>
    <submittedName>
        <fullName evidence="1">Uncharacterized protein</fullName>
    </submittedName>
</protein>
<evidence type="ECO:0000313" key="1">
    <source>
        <dbReference type="EMBL" id="AXY74013.1"/>
    </source>
</evidence>
<accession>A0A3B7ML50</accession>
<dbReference type="Proteomes" id="UP000263900">
    <property type="component" value="Chromosome"/>
</dbReference>
<organism evidence="1 2">
    <name type="scientific">Paraflavitalea soli</name>
    <dbReference type="NCBI Taxonomy" id="2315862"/>
    <lineage>
        <taxon>Bacteria</taxon>
        <taxon>Pseudomonadati</taxon>
        <taxon>Bacteroidota</taxon>
        <taxon>Chitinophagia</taxon>
        <taxon>Chitinophagales</taxon>
        <taxon>Chitinophagaceae</taxon>
        <taxon>Paraflavitalea</taxon>
    </lineage>
</organism>
<dbReference type="AlphaFoldDB" id="A0A3B7ML50"/>
<name>A0A3B7ML50_9BACT</name>
<keyword evidence="2" id="KW-1185">Reference proteome</keyword>
<dbReference type="RefSeq" id="WP_119049900.1">
    <property type="nucleotide sequence ID" value="NZ_CP032157.1"/>
</dbReference>
<sequence length="315" mass="36398">MRSLLMLLVIGATLCSFNMPYPIPARPLRMLIMESQVIIEGEVIGEHILMEKDKKGREYEGAHIAVIRVKNLLQGKLDTDTVQVFFEPNMICPAPASYSVNTAVITFLDKRPDGQGYYTHALSYGVKQLPREGLDIYKKRIREMQAIMQLKDTVQQRNKIMDWLVACAENKFTRWEGIYELSGGSSFSRMELITQEKEVRDPLTDRSLNKQQKKTLFNLISKDTVRSEDFPLIDLVIADYKEPILQLMVHTIKNSGTDNRGDPWLTYGLMHRIRDIKRDERLSKLIAEYDKLMWNTDNNVGQLQQEKIRGFIALL</sequence>
<evidence type="ECO:0000313" key="2">
    <source>
        <dbReference type="Proteomes" id="UP000263900"/>
    </source>
</evidence>
<gene>
    <name evidence="1" type="ORF">D3H65_08455</name>
</gene>
<reference evidence="1 2" key="1">
    <citation type="submission" date="2018-09" db="EMBL/GenBank/DDBJ databases">
        <title>Genome sequencing of strain 6GH32-13.</title>
        <authorList>
            <person name="Weon H.-Y."/>
            <person name="Heo J."/>
            <person name="Kwon S.-W."/>
        </authorList>
    </citation>
    <scope>NUCLEOTIDE SEQUENCE [LARGE SCALE GENOMIC DNA]</scope>
    <source>
        <strain evidence="1 2">5GH32-13</strain>
    </source>
</reference>
<dbReference type="KEGG" id="pseg:D3H65_08455"/>